<sequence>MPWRVSDGILLTSHPALHPTLSLLFLCCPLAGLRLPKPPFSLLAAMSIPLSLSLSRLWRSLFRPPYAAAPPACALHALCASFSSLQRSAISENRCPFRPWDQYPTAQLQCLLHD</sequence>
<reference evidence="1" key="1">
    <citation type="submission" date="2019-03" db="EMBL/GenBank/DDBJ databases">
        <title>WGS assembly of Setaria viridis.</title>
        <authorList>
            <person name="Huang P."/>
            <person name="Jenkins J."/>
            <person name="Grimwood J."/>
            <person name="Barry K."/>
            <person name="Healey A."/>
            <person name="Mamidi S."/>
            <person name="Sreedasyam A."/>
            <person name="Shu S."/>
            <person name="Feldman M."/>
            <person name="Wu J."/>
            <person name="Yu Y."/>
            <person name="Chen C."/>
            <person name="Johnson J."/>
            <person name="Rokhsar D."/>
            <person name="Baxter I."/>
            <person name="Schmutz J."/>
            <person name="Brutnell T."/>
            <person name="Kellogg E."/>
        </authorList>
    </citation>
    <scope>NUCLEOTIDE SEQUENCE [LARGE SCALE GENOMIC DNA]</scope>
</reference>
<evidence type="ECO:0000313" key="1">
    <source>
        <dbReference type="EMBL" id="TKW33181.1"/>
    </source>
</evidence>
<protein>
    <submittedName>
        <fullName evidence="1">Uncharacterized protein</fullName>
    </submittedName>
</protein>
<keyword evidence="2" id="KW-1185">Reference proteome</keyword>
<organism evidence="1 2">
    <name type="scientific">Setaria viridis</name>
    <name type="common">Green bristlegrass</name>
    <name type="synonym">Setaria italica subsp. viridis</name>
    <dbReference type="NCBI Taxonomy" id="4556"/>
    <lineage>
        <taxon>Eukaryota</taxon>
        <taxon>Viridiplantae</taxon>
        <taxon>Streptophyta</taxon>
        <taxon>Embryophyta</taxon>
        <taxon>Tracheophyta</taxon>
        <taxon>Spermatophyta</taxon>
        <taxon>Magnoliopsida</taxon>
        <taxon>Liliopsida</taxon>
        <taxon>Poales</taxon>
        <taxon>Poaceae</taxon>
        <taxon>PACMAD clade</taxon>
        <taxon>Panicoideae</taxon>
        <taxon>Panicodae</taxon>
        <taxon>Paniceae</taxon>
        <taxon>Cenchrinae</taxon>
        <taxon>Setaria</taxon>
    </lineage>
</organism>
<evidence type="ECO:0000313" key="2">
    <source>
        <dbReference type="Proteomes" id="UP000298652"/>
    </source>
</evidence>
<gene>
    <name evidence="1" type="ORF">SEVIR_2G216200v2</name>
</gene>
<dbReference type="Proteomes" id="UP000298652">
    <property type="component" value="Chromosome 2"/>
</dbReference>
<proteinExistence type="predicted"/>
<dbReference type="Gramene" id="TKW33181">
    <property type="protein sequence ID" value="TKW33181"/>
    <property type="gene ID" value="SEVIR_2G216200v2"/>
</dbReference>
<accession>A0A4U6VTF3</accession>
<dbReference type="EMBL" id="CM016553">
    <property type="protein sequence ID" value="TKW33181.1"/>
    <property type="molecule type" value="Genomic_DNA"/>
</dbReference>
<name>A0A4U6VTF3_SETVI</name>
<dbReference type="AlphaFoldDB" id="A0A4U6VTF3"/>